<evidence type="ECO:0000313" key="1">
    <source>
        <dbReference type="EMBL" id="PWZ64685.1"/>
    </source>
</evidence>
<evidence type="ECO:0000313" key="2">
    <source>
        <dbReference type="Proteomes" id="UP000246800"/>
    </source>
</evidence>
<gene>
    <name evidence="1" type="ORF">DD902_17150</name>
</gene>
<comment type="caution">
    <text evidence="1">The sequence shown here is derived from an EMBL/GenBank/DDBJ whole genome shotgun (WGS) entry which is preliminary data.</text>
</comment>
<organism evidence="1 2">
    <name type="scientific">Staphylococcus pseudintermedius</name>
    <dbReference type="NCBI Taxonomy" id="283734"/>
    <lineage>
        <taxon>Bacteria</taxon>
        <taxon>Bacillati</taxon>
        <taxon>Bacillota</taxon>
        <taxon>Bacilli</taxon>
        <taxon>Bacillales</taxon>
        <taxon>Staphylococcaceae</taxon>
        <taxon>Staphylococcus</taxon>
        <taxon>Staphylococcus intermedius group</taxon>
    </lineage>
</organism>
<name>A0A317YMT4_STAPS</name>
<keyword evidence="1" id="KW-0808">Transferase</keyword>
<dbReference type="Proteomes" id="UP000246800">
    <property type="component" value="Unassembled WGS sequence"/>
</dbReference>
<sequence length="58" mass="6532">SGTIHTSMYHPETLTAYFTLGENAPQEIIDFKSWLDGQDLNITHFTGNIDTDLTFANK</sequence>
<dbReference type="EMBL" id="QEIT01000979">
    <property type="protein sequence ID" value="PWZ64685.1"/>
    <property type="molecule type" value="Genomic_DNA"/>
</dbReference>
<keyword evidence="1" id="KW-0012">Acyltransferase</keyword>
<feature type="non-terminal residue" evidence="1">
    <location>
        <position position="1"/>
    </location>
</feature>
<accession>A0A317YMT4</accession>
<dbReference type="GO" id="GO:0016746">
    <property type="term" value="F:acyltransferase activity"/>
    <property type="evidence" value="ECO:0007669"/>
    <property type="project" value="UniProtKB-KW"/>
</dbReference>
<proteinExistence type="predicted"/>
<dbReference type="AlphaFoldDB" id="A0A317YMT4"/>
<reference evidence="1 2" key="1">
    <citation type="journal article" date="2018" name="Vet. Microbiol.">
        <title>Clonal diversity and geographic distribution of methicillin-resistant Staphylococcus pseudintermedius from Australian animals: Discovery of novel sequence types.</title>
        <authorList>
            <person name="Worthing K.A."/>
            <person name="Abraham S."/>
            <person name="Coombs G.W."/>
            <person name="Pang S."/>
            <person name="Saputra S."/>
            <person name="Jordan D."/>
            <person name="Trott D.J."/>
            <person name="Norris J.M."/>
        </authorList>
    </citation>
    <scope>NUCLEOTIDE SEQUENCE [LARGE SCALE GENOMIC DNA]</scope>
    <source>
        <strain evidence="1 2">ST525 1</strain>
    </source>
</reference>
<protein>
    <submittedName>
        <fullName evidence="1">Acyl-CoA--6-aminopenicillanic acid acyltransferase</fullName>
    </submittedName>
</protein>